<dbReference type="InterPro" id="IPR008670">
    <property type="entry name" value="CoA_reduct_LuxC"/>
</dbReference>
<protein>
    <submittedName>
        <fullName evidence="2">Acyl-CoA reductase</fullName>
    </submittedName>
</protein>
<dbReference type="Pfam" id="PF05893">
    <property type="entry name" value="LuxC"/>
    <property type="match status" value="1"/>
</dbReference>
<sequence length="403" mass="45124">MIHSLKFIEQVKWHLKSDVFIQPQTNLAWQDEIVDAVNGLSAFILKQPSLKAYPEIIALAFWFRGAHLKQLQQQSLQASNKNGSGKIAGKVFHIAPANVDTVFLYSALLSVLCGNQNIVRVSERSGEVTHILIEIIKLYAESEPGKTLARYLSIVEYSAQLNNVTAQLSRWCDLRVVWGGDTTIELISAIEPDTKQLSFPDRYSIALLTLPESNSIEATAQNFLTDILPFNQQACSSPKAIYWLNVDENKQQDFWQSVQQLLPKNKNQLTMSNKVEQHILLQKLAVSHGIELAQHSGKSFAKIQSVGPLGHCKVKNLTAEMLIEHSGNGLVLEMQIETPQQIENNDKLQSLLLDVEVKDVEVKGVEVKECALNLGKRQAQLGKALEFDVFWDGINLIESFTLN</sequence>
<dbReference type="Proteomes" id="UP001467690">
    <property type="component" value="Unassembled WGS sequence"/>
</dbReference>
<dbReference type="EMBL" id="JBELOE010000200">
    <property type="protein sequence ID" value="MER2492169.1"/>
    <property type="molecule type" value="Genomic_DNA"/>
</dbReference>
<name>A0ABV1RGU5_9ALTE</name>
<organism evidence="2 3">
    <name type="scientific">Catenovulum sediminis</name>
    <dbReference type="NCBI Taxonomy" id="1740262"/>
    <lineage>
        <taxon>Bacteria</taxon>
        <taxon>Pseudomonadati</taxon>
        <taxon>Pseudomonadota</taxon>
        <taxon>Gammaproteobacteria</taxon>
        <taxon>Alteromonadales</taxon>
        <taxon>Alteromonadaceae</taxon>
        <taxon>Catenovulum</taxon>
    </lineage>
</organism>
<accession>A0ABV1RGU5</accession>
<evidence type="ECO:0000256" key="1">
    <source>
        <dbReference type="ARBA" id="ARBA00022857"/>
    </source>
</evidence>
<evidence type="ECO:0000313" key="3">
    <source>
        <dbReference type="Proteomes" id="UP001467690"/>
    </source>
</evidence>
<comment type="caution">
    <text evidence="2">The sequence shown here is derived from an EMBL/GenBank/DDBJ whole genome shotgun (WGS) entry which is preliminary data.</text>
</comment>
<proteinExistence type="predicted"/>
<gene>
    <name evidence="2" type="ORF">ABS311_09775</name>
</gene>
<dbReference type="RefSeq" id="WP_350401669.1">
    <property type="nucleotide sequence ID" value="NZ_JBELOE010000200.1"/>
</dbReference>
<reference evidence="2 3" key="1">
    <citation type="submission" date="2024-06" db="EMBL/GenBank/DDBJ databases">
        <authorList>
            <person name="Chen R.Y."/>
        </authorList>
    </citation>
    <scope>NUCLEOTIDE SEQUENCE [LARGE SCALE GENOMIC DNA]</scope>
    <source>
        <strain evidence="2 3">D2</strain>
    </source>
</reference>
<evidence type="ECO:0000313" key="2">
    <source>
        <dbReference type="EMBL" id="MER2492169.1"/>
    </source>
</evidence>
<keyword evidence="1" id="KW-0521">NADP</keyword>
<keyword evidence="3" id="KW-1185">Reference proteome</keyword>